<keyword evidence="6" id="KW-0472">Membrane</keyword>
<comment type="caution">
    <text evidence="8">The sequence shown here is derived from an EMBL/GenBank/DDBJ whole genome shotgun (WGS) entry which is preliminary data.</text>
</comment>
<dbReference type="Pfam" id="PF12352">
    <property type="entry name" value="V-SNARE_C"/>
    <property type="match status" value="1"/>
</dbReference>
<feature type="region of interest" description="Disordered" evidence="7">
    <location>
        <begin position="231"/>
        <end position="265"/>
    </location>
</feature>
<feature type="region of interest" description="Disordered" evidence="7">
    <location>
        <begin position="321"/>
        <end position="340"/>
    </location>
</feature>
<evidence type="ECO:0000256" key="5">
    <source>
        <dbReference type="ARBA" id="ARBA00022989"/>
    </source>
</evidence>
<keyword evidence="5" id="KW-1133">Transmembrane helix</keyword>
<comment type="subcellular location">
    <subcellularLocation>
        <location evidence="1">Membrane</location>
        <topology evidence="1">Single-pass type IV membrane protein</topology>
    </subcellularLocation>
</comment>
<feature type="compositionally biased region" description="Polar residues" evidence="7">
    <location>
        <begin position="104"/>
        <end position="114"/>
    </location>
</feature>
<dbReference type="Proteomes" id="UP001465976">
    <property type="component" value="Unassembled WGS sequence"/>
</dbReference>
<evidence type="ECO:0000313" key="8">
    <source>
        <dbReference type="EMBL" id="KAL0577315.1"/>
    </source>
</evidence>
<feature type="compositionally biased region" description="Low complexity" evidence="7">
    <location>
        <begin position="447"/>
        <end position="457"/>
    </location>
</feature>
<sequence>MNSLYTSGVRQTSSIQADLERLRNGDASAALLGQISASLAAMNRTIDDYDSMAKREMIKAKQEKAQMRVQKFRSDYNEFRSQFERLKTEATAEREAAQRAELFTGTSLNASSPSDARRRFQNTHPTNNTLHPGLRPQNSSTSEHSESPFRGPTPQLREDHALREHTFIQNTHAQLDDFLAQGRDVLDNLVDQRNILKGTQSRLMSAANTLGLSRDVIGWIERRSLFFPSVMDGSMDGSASSSGGPWPRSRNPPARSHPTPAQTAPGMSNLEVMILATAPHEHLVAAGNPAYLHLWNQYLALDDFFQRSLESAQALRLQLQQSPSFPPGGPTHPSFAPLEDISSPVMNATSLPASSQPSSDTCIPAPASSSRPASRLLSPFQPPVSSPVIPSEPPAKSESEAKPAPKKPSKKPNPKSSTSPKKATAKTKAKAKAKTSFKPLKPLTKRSSTSTSISAPSSKPPPPAPIDVDAETDDPSPSEPVAKLNQKSYPSIQFWHEHNFHTARRLPNTLTKSTDFLESEHGVPLSLAERMEIYSEAHAYWESLAVECGGVEGVPCFRETSAKQRNEIAERLERRFPVMAMCAESWKAKRVWIHQFKTWRQGAISRKKKAGAKNESGEGDVDADADAEGDEVVEDTAKMMDTSTSDGDPKCMSLKSTHIPIPLFL</sequence>
<evidence type="ECO:0000256" key="7">
    <source>
        <dbReference type="SAM" id="MobiDB-lite"/>
    </source>
</evidence>
<feature type="compositionally biased region" description="Pro residues" evidence="7">
    <location>
        <begin position="380"/>
        <end position="393"/>
    </location>
</feature>
<feature type="compositionally biased region" description="Polar residues" evidence="7">
    <location>
        <begin position="122"/>
        <end position="142"/>
    </location>
</feature>
<gene>
    <name evidence="8" type="primary">BOS1</name>
    <name evidence="8" type="ORF">V5O48_004671</name>
</gene>
<evidence type="ECO:0000313" key="9">
    <source>
        <dbReference type="Proteomes" id="UP001465976"/>
    </source>
</evidence>
<feature type="compositionally biased region" description="Basic residues" evidence="7">
    <location>
        <begin position="423"/>
        <end position="435"/>
    </location>
</feature>
<evidence type="ECO:0000256" key="2">
    <source>
        <dbReference type="ARBA" id="ARBA00022448"/>
    </source>
</evidence>
<keyword evidence="2" id="KW-0813">Transport</keyword>
<dbReference type="EMBL" id="JBAHYK010000165">
    <property type="protein sequence ID" value="KAL0577315.1"/>
    <property type="molecule type" value="Genomic_DNA"/>
</dbReference>
<evidence type="ECO:0000256" key="1">
    <source>
        <dbReference type="ARBA" id="ARBA00004211"/>
    </source>
</evidence>
<accession>A0ABR3FQC9</accession>
<dbReference type="PANTHER" id="PTHR21230:SF1">
    <property type="entry name" value="GOLGI SNAP RECEPTOR COMPLEX MEMBER 2"/>
    <property type="match status" value="1"/>
</dbReference>
<feature type="compositionally biased region" description="Low complexity" evidence="7">
    <location>
        <begin position="231"/>
        <end position="244"/>
    </location>
</feature>
<evidence type="ECO:0000256" key="6">
    <source>
        <dbReference type="ARBA" id="ARBA00023136"/>
    </source>
</evidence>
<name>A0ABR3FQC9_9AGAR</name>
<feature type="compositionally biased region" description="Basic residues" evidence="7">
    <location>
        <begin position="404"/>
        <end position="413"/>
    </location>
</feature>
<proteinExistence type="predicted"/>
<keyword evidence="4" id="KW-0653">Protein transport</keyword>
<dbReference type="PANTHER" id="PTHR21230">
    <property type="entry name" value="VESICLE TRANSPORT V-SNARE PROTEIN VTI1-RELATED"/>
    <property type="match status" value="1"/>
</dbReference>
<evidence type="ECO:0000256" key="3">
    <source>
        <dbReference type="ARBA" id="ARBA00022692"/>
    </source>
</evidence>
<feature type="region of interest" description="Disordered" evidence="7">
    <location>
        <begin position="607"/>
        <end position="631"/>
    </location>
</feature>
<keyword evidence="3" id="KW-0812">Transmembrane</keyword>
<evidence type="ECO:0000256" key="4">
    <source>
        <dbReference type="ARBA" id="ARBA00022927"/>
    </source>
</evidence>
<reference evidence="8 9" key="1">
    <citation type="submission" date="2024-02" db="EMBL/GenBank/DDBJ databases">
        <title>A draft genome for the cacao thread blight pathogen Marasmius crinis-equi.</title>
        <authorList>
            <person name="Cohen S.P."/>
            <person name="Baruah I.K."/>
            <person name="Amoako-Attah I."/>
            <person name="Bukari Y."/>
            <person name="Meinhardt L.W."/>
            <person name="Bailey B.A."/>
        </authorList>
    </citation>
    <scope>NUCLEOTIDE SEQUENCE [LARGE SCALE GENOMIC DNA]</scope>
    <source>
        <strain evidence="8 9">GH-76</strain>
    </source>
</reference>
<keyword evidence="9" id="KW-1185">Reference proteome</keyword>
<protein>
    <submittedName>
        <fullName evidence="8">Protein transport protein bos1</fullName>
    </submittedName>
</protein>
<feature type="compositionally biased region" description="Acidic residues" evidence="7">
    <location>
        <begin position="617"/>
        <end position="631"/>
    </location>
</feature>
<organism evidence="8 9">
    <name type="scientific">Marasmius crinis-equi</name>
    <dbReference type="NCBI Taxonomy" id="585013"/>
    <lineage>
        <taxon>Eukaryota</taxon>
        <taxon>Fungi</taxon>
        <taxon>Dikarya</taxon>
        <taxon>Basidiomycota</taxon>
        <taxon>Agaricomycotina</taxon>
        <taxon>Agaricomycetes</taxon>
        <taxon>Agaricomycetidae</taxon>
        <taxon>Agaricales</taxon>
        <taxon>Marasmiineae</taxon>
        <taxon>Marasmiaceae</taxon>
        <taxon>Marasmius</taxon>
    </lineage>
</organism>
<feature type="region of interest" description="Disordered" evidence="7">
    <location>
        <begin position="99"/>
        <end position="155"/>
    </location>
</feature>
<feature type="region of interest" description="Disordered" evidence="7">
    <location>
        <begin position="345"/>
        <end position="483"/>
    </location>
</feature>
<feature type="compositionally biased region" description="Low complexity" evidence="7">
    <location>
        <begin position="364"/>
        <end position="379"/>
    </location>
</feature>
<feature type="compositionally biased region" description="Polar residues" evidence="7">
    <location>
        <begin position="345"/>
        <end position="361"/>
    </location>
</feature>
<dbReference type="CDD" id="cd15863">
    <property type="entry name" value="SNARE_GS27"/>
    <property type="match status" value="1"/>
</dbReference>